<evidence type="ECO:0000256" key="1">
    <source>
        <dbReference type="SAM" id="MobiDB-lite"/>
    </source>
</evidence>
<dbReference type="Proteomes" id="UP000235371">
    <property type="component" value="Unassembled WGS sequence"/>
</dbReference>
<name>A0A2J6SQD8_9HELO</name>
<accession>A0A2J6SQD8</accession>
<feature type="region of interest" description="Disordered" evidence="1">
    <location>
        <begin position="1"/>
        <end position="22"/>
    </location>
</feature>
<organism evidence="2 3">
    <name type="scientific">Hyaloscypha bicolor E</name>
    <dbReference type="NCBI Taxonomy" id="1095630"/>
    <lineage>
        <taxon>Eukaryota</taxon>
        <taxon>Fungi</taxon>
        <taxon>Dikarya</taxon>
        <taxon>Ascomycota</taxon>
        <taxon>Pezizomycotina</taxon>
        <taxon>Leotiomycetes</taxon>
        <taxon>Helotiales</taxon>
        <taxon>Hyaloscyphaceae</taxon>
        <taxon>Hyaloscypha</taxon>
        <taxon>Hyaloscypha bicolor</taxon>
    </lineage>
</organism>
<dbReference type="RefSeq" id="XP_024729890.1">
    <property type="nucleotide sequence ID" value="XM_024883931.1"/>
</dbReference>
<sequence>MQAENESSPSQGDDSDSISSLGSEINPEICQKCISSVVTSDPSTLEGQQEGAIMAIKSITNCSAQDEDDLQPQVGDHVMVLRFDAGKLVIVKNLRGFLASCIPWANFFPVPYFGKCICFKGHCRCIYESEEEFYDRCPHNRYNCDNVNEADFNAESASPDTREGQSIGAILTVKQKPWYQSDMGSILLTEVGDKVKVLQHFRKDCSTTNLVKVKNLRTGGEGVVGWNAFRAVGARMMCGCKEAKCHCIYEDIYASLEYRERNI</sequence>
<feature type="compositionally biased region" description="Low complexity" evidence="1">
    <location>
        <begin position="7"/>
        <end position="22"/>
    </location>
</feature>
<gene>
    <name evidence="2" type="ORF">K444DRAFT_635906</name>
</gene>
<dbReference type="EMBL" id="KZ613895">
    <property type="protein sequence ID" value="PMD52986.1"/>
    <property type="molecule type" value="Genomic_DNA"/>
</dbReference>
<dbReference type="InParanoid" id="A0A2J6SQD8"/>
<reference evidence="2 3" key="1">
    <citation type="submission" date="2016-04" db="EMBL/GenBank/DDBJ databases">
        <title>A degradative enzymes factory behind the ericoid mycorrhizal symbiosis.</title>
        <authorList>
            <consortium name="DOE Joint Genome Institute"/>
            <person name="Martino E."/>
            <person name="Morin E."/>
            <person name="Grelet G."/>
            <person name="Kuo A."/>
            <person name="Kohler A."/>
            <person name="Daghino S."/>
            <person name="Barry K."/>
            <person name="Choi C."/>
            <person name="Cichocki N."/>
            <person name="Clum A."/>
            <person name="Copeland A."/>
            <person name="Hainaut M."/>
            <person name="Haridas S."/>
            <person name="Labutti K."/>
            <person name="Lindquist E."/>
            <person name="Lipzen A."/>
            <person name="Khouja H.-R."/>
            <person name="Murat C."/>
            <person name="Ohm R."/>
            <person name="Olson A."/>
            <person name="Spatafora J."/>
            <person name="Veneault-Fourrey C."/>
            <person name="Henrissat B."/>
            <person name="Grigoriev I."/>
            <person name="Martin F."/>
            <person name="Perotto S."/>
        </authorList>
    </citation>
    <scope>NUCLEOTIDE SEQUENCE [LARGE SCALE GENOMIC DNA]</scope>
    <source>
        <strain evidence="2 3">E</strain>
    </source>
</reference>
<dbReference type="OrthoDB" id="3556883at2759"/>
<evidence type="ECO:0000313" key="2">
    <source>
        <dbReference type="EMBL" id="PMD52986.1"/>
    </source>
</evidence>
<keyword evidence="3" id="KW-1185">Reference proteome</keyword>
<protein>
    <submittedName>
        <fullName evidence="2">Uncharacterized protein</fullName>
    </submittedName>
</protein>
<dbReference type="GeneID" id="36592008"/>
<dbReference type="AlphaFoldDB" id="A0A2J6SQD8"/>
<proteinExistence type="predicted"/>
<evidence type="ECO:0000313" key="3">
    <source>
        <dbReference type="Proteomes" id="UP000235371"/>
    </source>
</evidence>